<comment type="caution">
    <text evidence="2">The sequence shown here is derived from an EMBL/GenBank/DDBJ whole genome shotgun (WGS) entry which is preliminary data.</text>
</comment>
<evidence type="ECO:0000256" key="1">
    <source>
        <dbReference type="SAM" id="MobiDB-lite"/>
    </source>
</evidence>
<dbReference type="Proteomes" id="UP001165063">
    <property type="component" value="Unassembled WGS sequence"/>
</dbReference>
<feature type="compositionally biased region" description="Low complexity" evidence="1">
    <location>
        <begin position="92"/>
        <end position="108"/>
    </location>
</feature>
<reference evidence="2" key="1">
    <citation type="submission" date="2023-04" db="EMBL/GenBank/DDBJ databases">
        <title>Ambrosiozyma monospora NBRC 1965.</title>
        <authorList>
            <person name="Ichikawa N."/>
            <person name="Sato H."/>
            <person name="Tonouchi N."/>
        </authorList>
    </citation>
    <scope>NUCLEOTIDE SEQUENCE</scope>
    <source>
        <strain evidence="2">NBRC 1965</strain>
    </source>
</reference>
<evidence type="ECO:0000313" key="3">
    <source>
        <dbReference type="Proteomes" id="UP001165063"/>
    </source>
</evidence>
<gene>
    <name evidence="2" type="ORF">Amon01_000069500</name>
</gene>
<sequence>MEIADPIVFRKMLLDEVVCLQLYRVTLENVIVNAATTTLSSSASTTINSSYYKPTSTYSLNTPLKSIPWMNMISANVMSQGANTIGAANVPSSSSSSSSSNSNSVAGV</sequence>
<protein>
    <submittedName>
        <fullName evidence="2">Unnamed protein product</fullName>
    </submittedName>
</protein>
<evidence type="ECO:0000313" key="2">
    <source>
        <dbReference type="EMBL" id="GMG19738.1"/>
    </source>
</evidence>
<keyword evidence="3" id="KW-1185">Reference proteome</keyword>
<dbReference type="EMBL" id="BSXU01000194">
    <property type="protein sequence ID" value="GMG19738.1"/>
    <property type="molecule type" value="Genomic_DNA"/>
</dbReference>
<organism evidence="2 3">
    <name type="scientific">Ambrosiozyma monospora</name>
    <name type="common">Yeast</name>
    <name type="synonym">Endomycopsis monosporus</name>
    <dbReference type="NCBI Taxonomy" id="43982"/>
    <lineage>
        <taxon>Eukaryota</taxon>
        <taxon>Fungi</taxon>
        <taxon>Dikarya</taxon>
        <taxon>Ascomycota</taxon>
        <taxon>Saccharomycotina</taxon>
        <taxon>Pichiomycetes</taxon>
        <taxon>Pichiales</taxon>
        <taxon>Pichiaceae</taxon>
        <taxon>Ambrosiozyma</taxon>
    </lineage>
</organism>
<dbReference type="AlphaFoldDB" id="A0A9W7DD42"/>
<feature type="region of interest" description="Disordered" evidence="1">
    <location>
        <begin position="88"/>
        <end position="108"/>
    </location>
</feature>
<proteinExistence type="predicted"/>
<name>A0A9W7DD42_AMBMO</name>
<accession>A0A9W7DD42</accession>